<dbReference type="GO" id="GO:0009898">
    <property type="term" value="C:cytoplasmic side of plasma membrane"/>
    <property type="evidence" value="ECO:0007669"/>
    <property type="project" value="TreeGrafter"/>
</dbReference>
<evidence type="ECO:0000259" key="3">
    <source>
        <dbReference type="PROSITE" id="PS50076"/>
    </source>
</evidence>
<dbReference type="Proteomes" id="UP000064967">
    <property type="component" value="Chromosome"/>
</dbReference>
<dbReference type="KEGG" id="llu:AKJ09_03080"/>
<feature type="domain" description="J" evidence="3">
    <location>
        <begin position="309"/>
        <end position="379"/>
    </location>
</feature>
<dbReference type="PATRIC" id="fig|1391654.3.peg.3116"/>
<keyword evidence="5" id="KW-1185">Reference proteome</keyword>
<evidence type="ECO:0000313" key="4">
    <source>
        <dbReference type="EMBL" id="AKU96416.1"/>
    </source>
</evidence>
<protein>
    <submittedName>
        <fullName evidence="4">Flagellar synthesis regulator FleN</fullName>
    </submittedName>
</protein>
<dbReference type="InterPro" id="IPR001623">
    <property type="entry name" value="DnaJ_domain"/>
</dbReference>
<dbReference type="Gene3D" id="3.40.50.300">
    <property type="entry name" value="P-loop containing nucleotide triphosphate hydrolases"/>
    <property type="match status" value="1"/>
</dbReference>
<dbReference type="STRING" id="1391654.AKJ09_03080"/>
<name>A0A0K1PSS1_9BACT</name>
<evidence type="ECO:0000256" key="1">
    <source>
        <dbReference type="ARBA" id="ARBA00022741"/>
    </source>
</evidence>
<dbReference type="InterPro" id="IPR010982">
    <property type="entry name" value="Lambda_DNA-bd_dom_sf"/>
</dbReference>
<dbReference type="Gene3D" id="1.10.260.40">
    <property type="entry name" value="lambda repressor-like DNA-binding domains"/>
    <property type="match status" value="1"/>
</dbReference>
<dbReference type="Pfam" id="PF10609">
    <property type="entry name" value="ParA"/>
    <property type="match status" value="1"/>
</dbReference>
<dbReference type="InterPro" id="IPR036869">
    <property type="entry name" value="J_dom_sf"/>
</dbReference>
<dbReference type="Pfam" id="PF13413">
    <property type="entry name" value="HTH_25"/>
    <property type="match status" value="1"/>
</dbReference>
<dbReference type="SUPFAM" id="SSF52540">
    <property type="entry name" value="P-loop containing nucleoside triphosphate hydrolases"/>
    <property type="match status" value="1"/>
</dbReference>
<accession>A0A0K1PSS1</accession>
<dbReference type="GO" id="GO:0003677">
    <property type="term" value="F:DNA binding"/>
    <property type="evidence" value="ECO:0007669"/>
    <property type="project" value="InterPro"/>
</dbReference>
<keyword evidence="4" id="KW-0969">Cilium</keyword>
<dbReference type="AlphaFoldDB" id="A0A0K1PSS1"/>
<dbReference type="GO" id="GO:0051782">
    <property type="term" value="P:negative regulation of cell division"/>
    <property type="evidence" value="ECO:0007669"/>
    <property type="project" value="TreeGrafter"/>
</dbReference>
<evidence type="ECO:0000256" key="2">
    <source>
        <dbReference type="ARBA" id="ARBA00022840"/>
    </source>
</evidence>
<dbReference type="GO" id="GO:0005829">
    <property type="term" value="C:cytosol"/>
    <property type="evidence" value="ECO:0007669"/>
    <property type="project" value="TreeGrafter"/>
</dbReference>
<dbReference type="EMBL" id="CP012333">
    <property type="protein sequence ID" value="AKU96416.1"/>
    <property type="molecule type" value="Genomic_DNA"/>
</dbReference>
<dbReference type="GO" id="GO:0005524">
    <property type="term" value="F:ATP binding"/>
    <property type="evidence" value="ECO:0007669"/>
    <property type="project" value="UniProtKB-KW"/>
</dbReference>
<dbReference type="InterPro" id="IPR050625">
    <property type="entry name" value="ParA/MinD_ATPase"/>
</dbReference>
<dbReference type="InterPro" id="IPR033756">
    <property type="entry name" value="YlxH/NBP35"/>
</dbReference>
<dbReference type="InterPro" id="IPR027417">
    <property type="entry name" value="P-loop_NTPase"/>
</dbReference>
<organism evidence="4 5">
    <name type="scientific">Labilithrix luteola</name>
    <dbReference type="NCBI Taxonomy" id="1391654"/>
    <lineage>
        <taxon>Bacteria</taxon>
        <taxon>Pseudomonadati</taxon>
        <taxon>Myxococcota</taxon>
        <taxon>Polyangia</taxon>
        <taxon>Polyangiales</taxon>
        <taxon>Labilitrichaceae</taxon>
        <taxon>Labilithrix</taxon>
    </lineage>
</organism>
<dbReference type="SUPFAM" id="SSF46565">
    <property type="entry name" value="Chaperone J-domain"/>
    <property type="match status" value="1"/>
</dbReference>
<sequence length="497" mass="55219">MGKSLIAQNLAVYFAQLGKSVVLVDCDPTGANIHTQFGLNALSYPPPIDGPLEELMKSLVPTSVPGLSILPGPHDAIEPPLQLRAGRKSRWLARLRALPCDYMVVDVGPGHSNLALDVMLGADLAICVTVPEPPAIEATYRFMRAAFRRKLRRALVRDRYRLSLVDRTMKEIGRLPSPIELIRSLARVDRTLAELAWAEAHRVHLYLAVNQTRVRTDLELAGWMSTLCKRHYGVALDELGWVEHDDTVWLSVRRRRPLLVDSPTSKAARNIERIARRVVALTAPKQETAEMAPPLMGTGGAPSSLDPPDHYAVLGVGRSSNDEEIRRAFKRQREVYATGGLATTSLLDDSELGNAQARVDEAHDTLLDPVRRRAYDLSTFPEPDAPPLVGAIARPALAAEQLMLQSELAREIGPDTEFSGPLLRKVRESQGIEIVEISSRTKISKAHLVALEEETYDNLPAIVYVRGFVMELAKYLRLDPAQVQRTYLRRMREKNAS</sequence>
<dbReference type="CDD" id="cd06257">
    <property type="entry name" value="DnaJ"/>
    <property type="match status" value="1"/>
</dbReference>
<keyword evidence="4" id="KW-0282">Flagellum</keyword>
<dbReference type="PANTHER" id="PTHR43384:SF6">
    <property type="entry name" value="SEPTUM SITE-DETERMINING PROTEIN MIND HOMOLOG, CHLOROPLASTIC"/>
    <property type="match status" value="1"/>
</dbReference>
<proteinExistence type="predicted"/>
<dbReference type="PROSITE" id="PS50076">
    <property type="entry name" value="DNAJ_2"/>
    <property type="match status" value="1"/>
</dbReference>
<evidence type="ECO:0000313" key="5">
    <source>
        <dbReference type="Proteomes" id="UP000064967"/>
    </source>
</evidence>
<dbReference type="GO" id="GO:0016887">
    <property type="term" value="F:ATP hydrolysis activity"/>
    <property type="evidence" value="ECO:0007669"/>
    <property type="project" value="TreeGrafter"/>
</dbReference>
<gene>
    <name evidence="4" type="ORF">AKJ09_03080</name>
</gene>
<keyword evidence="4" id="KW-0966">Cell projection</keyword>
<dbReference type="PANTHER" id="PTHR43384">
    <property type="entry name" value="SEPTUM SITE-DETERMINING PROTEIN MIND HOMOLOG, CHLOROPLASTIC-RELATED"/>
    <property type="match status" value="1"/>
</dbReference>
<keyword evidence="1" id="KW-0547">Nucleotide-binding</keyword>
<dbReference type="Gene3D" id="1.10.287.110">
    <property type="entry name" value="DnaJ domain"/>
    <property type="match status" value="1"/>
</dbReference>
<keyword evidence="2" id="KW-0067">ATP-binding</keyword>
<reference evidence="4 5" key="1">
    <citation type="submission" date="2015-08" db="EMBL/GenBank/DDBJ databases">
        <authorList>
            <person name="Babu N.S."/>
            <person name="Beckwith C.J."/>
            <person name="Beseler K.G."/>
            <person name="Brison A."/>
            <person name="Carone J.V."/>
            <person name="Caskin T.P."/>
            <person name="Diamond M."/>
            <person name="Durham M.E."/>
            <person name="Foxe J.M."/>
            <person name="Go M."/>
            <person name="Henderson B.A."/>
            <person name="Jones I.B."/>
            <person name="McGettigan J.A."/>
            <person name="Micheletti S.J."/>
            <person name="Nasrallah M.E."/>
            <person name="Ortiz D."/>
            <person name="Piller C.R."/>
            <person name="Privatt S.R."/>
            <person name="Schneider S.L."/>
            <person name="Sharp S."/>
            <person name="Smith T.C."/>
            <person name="Stanton J.D."/>
            <person name="Ullery H.E."/>
            <person name="Wilson R.J."/>
            <person name="Serrano M.G."/>
            <person name="Buck G."/>
            <person name="Lee V."/>
            <person name="Wang Y."/>
            <person name="Carvalho R."/>
            <person name="Voegtly L."/>
            <person name="Shi R."/>
            <person name="Duckworth R."/>
            <person name="Johnson A."/>
            <person name="Loviza R."/>
            <person name="Walstead R."/>
            <person name="Shah Z."/>
            <person name="Kiflezghi M."/>
            <person name="Wade K."/>
            <person name="Ball S.L."/>
            <person name="Bradley K.W."/>
            <person name="Asai D.J."/>
            <person name="Bowman C.A."/>
            <person name="Russell D.A."/>
            <person name="Pope W.H."/>
            <person name="Jacobs-Sera D."/>
            <person name="Hendrix R.W."/>
            <person name="Hatfull G.F."/>
        </authorList>
    </citation>
    <scope>NUCLEOTIDE SEQUENCE [LARGE SCALE GENOMIC DNA]</scope>
    <source>
        <strain evidence="4 5">DSM 27648</strain>
    </source>
</reference>